<proteinExistence type="predicted"/>
<evidence type="ECO:0000313" key="2">
    <source>
        <dbReference type="Proteomes" id="UP000237000"/>
    </source>
</evidence>
<reference evidence="2" key="1">
    <citation type="submission" date="2016-06" db="EMBL/GenBank/DDBJ databases">
        <title>Parallel loss of symbiosis genes in relatives of nitrogen-fixing non-legume Parasponia.</title>
        <authorList>
            <person name="Van Velzen R."/>
            <person name="Holmer R."/>
            <person name="Bu F."/>
            <person name="Rutten L."/>
            <person name="Van Zeijl A."/>
            <person name="Liu W."/>
            <person name="Santuari L."/>
            <person name="Cao Q."/>
            <person name="Sharma T."/>
            <person name="Shen D."/>
            <person name="Roswanjaya Y."/>
            <person name="Wardhani T."/>
            <person name="Kalhor M.S."/>
            <person name="Jansen J."/>
            <person name="Van den Hoogen J."/>
            <person name="Gungor B."/>
            <person name="Hartog M."/>
            <person name="Hontelez J."/>
            <person name="Verver J."/>
            <person name="Yang W.-C."/>
            <person name="Schijlen E."/>
            <person name="Repin R."/>
            <person name="Schilthuizen M."/>
            <person name="Schranz E."/>
            <person name="Heidstra R."/>
            <person name="Miyata K."/>
            <person name="Fedorova E."/>
            <person name="Kohlen W."/>
            <person name="Bisseling T."/>
            <person name="Smit S."/>
            <person name="Geurts R."/>
        </authorList>
    </citation>
    <scope>NUCLEOTIDE SEQUENCE [LARGE SCALE GENOMIC DNA]</scope>
    <source>
        <strain evidence="2">cv. RG33-2</strain>
    </source>
</reference>
<dbReference type="Proteomes" id="UP000237000">
    <property type="component" value="Unassembled WGS sequence"/>
</dbReference>
<dbReference type="OrthoDB" id="10508297at2759"/>
<organism evidence="1 2">
    <name type="scientific">Trema orientale</name>
    <name type="common">Charcoal tree</name>
    <name type="synonym">Celtis orientalis</name>
    <dbReference type="NCBI Taxonomy" id="63057"/>
    <lineage>
        <taxon>Eukaryota</taxon>
        <taxon>Viridiplantae</taxon>
        <taxon>Streptophyta</taxon>
        <taxon>Embryophyta</taxon>
        <taxon>Tracheophyta</taxon>
        <taxon>Spermatophyta</taxon>
        <taxon>Magnoliopsida</taxon>
        <taxon>eudicotyledons</taxon>
        <taxon>Gunneridae</taxon>
        <taxon>Pentapetalae</taxon>
        <taxon>rosids</taxon>
        <taxon>fabids</taxon>
        <taxon>Rosales</taxon>
        <taxon>Cannabaceae</taxon>
        <taxon>Trema</taxon>
    </lineage>
</organism>
<dbReference type="InParanoid" id="A0A2P5E7D9"/>
<accession>A0A2P5E7D9</accession>
<gene>
    <name evidence="1" type="ORF">TorRG33x02_227370</name>
</gene>
<protein>
    <submittedName>
        <fullName evidence="1">Uncharacterized protein</fullName>
    </submittedName>
</protein>
<dbReference type="AlphaFoldDB" id="A0A2P5E7D9"/>
<comment type="caution">
    <text evidence="1">The sequence shown here is derived from an EMBL/GenBank/DDBJ whole genome shotgun (WGS) entry which is preliminary data.</text>
</comment>
<dbReference type="EMBL" id="JXTC01000216">
    <property type="protein sequence ID" value="PON81468.1"/>
    <property type="molecule type" value="Genomic_DNA"/>
</dbReference>
<evidence type="ECO:0000313" key="1">
    <source>
        <dbReference type="EMBL" id="PON81468.1"/>
    </source>
</evidence>
<keyword evidence="2" id="KW-1185">Reference proteome</keyword>
<name>A0A2P5E7D9_TREOI</name>
<sequence length="112" mass="12464">MPLQIGPSSSIQVSAHVTMYPKDSQSFATYSLLAFVSSSSVTTRFPEYRSYTSGFLACFQNFVDQTTLLFQFKSMSLPMSIINKPQTVVTPVATEMTLPMDVLILNSQMTIF</sequence>